<name>A0A4R4DWJ1_9BACT</name>
<comment type="caution">
    <text evidence="2">The sequence shown here is derived from an EMBL/GenBank/DDBJ whole genome shotgun (WGS) entry which is preliminary data.</text>
</comment>
<protein>
    <submittedName>
        <fullName evidence="2">T9SS type B sorting domain-containing protein</fullName>
    </submittedName>
</protein>
<keyword evidence="3" id="KW-1185">Reference proteome</keyword>
<evidence type="ECO:0000256" key="1">
    <source>
        <dbReference type="SAM" id="SignalP"/>
    </source>
</evidence>
<dbReference type="EMBL" id="SKFH01000040">
    <property type="protein sequence ID" value="TCZ67056.1"/>
    <property type="molecule type" value="Genomic_DNA"/>
</dbReference>
<reference evidence="2 3" key="1">
    <citation type="submission" date="2019-03" db="EMBL/GenBank/DDBJ databases">
        <authorList>
            <person name="Kim M.K.M."/>
        </authorList>
    </citation>
    <scope>NUCLEOTIDE SEQUENCE [LARGE SCALE GENOMIC DNA]</scope>
    <source>
        <strain evidence="2 3">17J68-15</strain>
    </source>
</reference>
<feature type="signal peptide" evidence="1">
    <location>
        <begin position="1"/>
        <end position="21"/>
    </location>
</feature>
<feature type="chain" id="PRO_5020684521" evidence="1">
    <location>
        <begin position="22"/>
        <end position="803"/>
    </location>
</feature>
<evidence type="ECO:0000313" key="3">
    <source>
        <dbReference type="Proteomes" id="UP000295164"/>
    </source>
</evidence>
<dbReference type="InterPro" id="IPR026341">
    <property type="entry name" value="T9SS_type_B"/>
</dbReference>
<sequence>MPVMRKLTWLLLLLLPLLAQAQWPLHQMGYSGYQWSGNTQNLLSKVRYSHAGARLAVYNLAYPYNITPSIHGVTWDDYPFMDNLAMMVMRDTTLPNGGYDQNIFLSGSSSNYARDVATDDQDRLLVLGDNLGDSWDENWSQPTPWTTTSQVLLLKLDRAQHVLWHRTYGGSANEHAVAIQPAPDGNFLILATAASTDGDVAQGFGGTDIWLLKVDGANGNLLWQKSFGGPGNDLPADLEVLADGSILIAGSAPASAPYLTSAAAGANAFVLRLNASGDVQRSYVSGGSGTDAVVALAPLGTDGFAALLESNSTDGPFAGNRGARDIYITRLTSDLAPVWSQHYGNAQDDEAGDIVFTPCDSMLFASYAKQYSYDFPGPGNFPEWTQRAGVCIALRANGTQTFYREDNFNYPFSHGPFNEGIWSSMAPNDRGGFLGGNLKHDNWDGGYPADKARSFDLVEFGTALRRARTDTSICSGQPVYGVVYTRDSVLADTLRNACGVDTLIRALSIHVTSTADSLVRRPDTTLCPGALYNGNPVSASFIHSDSTQLATPCGPRWVIRQQAVTVGAALPIDLGPDTTLCSGGSLTMPAGGTGLQYLWSTGSTTSVLTIHSPGLYWVEAQDAAGCRRRDSVRVTASDLYLLAPRDTTLVAGSSVLLAPASNGSLSWDPSPALSCSACPAALATPPATAWFYCTALRSGCTLRDSVQVTVKDGVFIWVPTAFTPNGDGHNDQLRVHASGVPAFELVVYNRWGQPVFATTHTTLGWDGSFRGRPQDGGTFAWILRYTDAAGRSQLQKGTLQLIR</sequence>
<dbReference type="PANTHER" id="PTHR42754:SF1">
    <property type="entry name" value="LIPOPROTEIN"/>
    <property type="match status" value="1"/>
</dbReference>
<proteinExistence type="predicted"/>
<dbReference type="OrthoDB" id="9765926at2"/>
<organism evidence="2 3">
    <name type="scientific">Flaviaesturariibacter aridisoli</name>
    <dbReference type="NCBI Taxonomy" id="2545761"/>
    <lineage>
        <taxon>Bacteria</taxon>
        <taxon>Pseudomonadati</taxon>
        <taxon>Bacteroidota</taxon>
        <taxon>Chitinophagia</taxon>
        <taxon>Chitinophagales</taxon>
        <taxon>Chitinophagaceae</taxon>
        <taxon>Flaviaestuariibacter</taxon>
    </lineage>
</organism>
<dbReference type="Pfam" id="PF13585">
    <property type="entry name" value="CHU_C"/>
    <property type="match status" value="1"/>
</dbReference>
<keyword evidence="1" id="KW-0732">Signal</keyword>
<dbReference type="AlphaFoldDB" id="A0A4R4DWJ1"/>
<dbReference type="PANTHER" id="PTHR42754">
    <property type="entry name" value="ENDOGLUCANASE"/>
    <property type="match status" value="1"/>
</dbReference>
<dbReference type="NCBIfam" id="TIGR04131">
    <property type="entry name" value="Bac_Flav_CTERM"/>
    <property type="match status" value="1"/>
</dbReference>
<accession>A0A4R4DWJ1</accession>
<gene>
    <name evidence="2" type="ORF">E0486_16345</name>
</gene>
<evidence type="ECO:0000313" key="2">
    <source>
        <dbReference type="EMBL" id="TCZ67056.1"/>
    </source>
</evidence>
<dbReference type="Proteomes" id="UP000295164">
    <property type="component" value="Unassembled WGS sequence"/>
</dbReference>